<organism evidence="2 3">
    <name type="scientific">Candidatus Phocaeicola faecigallinarum</name>
    <dbReference type="NCBI Taxonomy" id="2838732"/>
    <lineage>
        <taxon>Bacteria</taxon>
        <taxon>Pseudomonadati</taxon>
        <taxon>Bacteroidota</taxon>
        <taxon>Bacteroidia</taxon>
        <taxon>Bacteroidales</taxon>
        <taxon>Bacteroidaceae</taxon>
        <taxon>Phocaeicola</taxon>
    </lineage>
</organism>
<dbReference type="Gene3D" id="2.30.42.10">
    <property type="match status" value="1"/>
</dbReference>
<name>A0A948TDJ9_9BACT</name>
<dbReference type="EMBL" id="JAHLFW010000110">
    <property type="protein sequence ID" value="MBU3839252.1"/>
    <property type="molecule type" value="Genomic_DNA"/>
</dbReference>
<proteinExistence type="predicted"/>
<dbReference type="SMART" id="SM00228">
    <property type="entry name" value="PDZ"/>
    <property type="match status" value="1"/>
</dbReference>
<feature type="domain" description="PDZ" evidence="1">
    <location>
        <begin position="206"/>
        <end position="279"/>
    </location>
</feature>
<accession>A0A948TDJ9</accession>
<evidence type="ECO:0000313" key="2">
    <source>
        <dbReference type="EMBL" id="MBU3839252.1"/>
    </source>
</evidence>
<protein>
    <recommendedName>
        <fullName evidence="1">PDZ domain-containing protein</fullName>
    </recommendedName>
</protein>
<dbReference type="AlphaFoldDB" id="A0A948TDJ9"/>
<reference evidence="2" key="2">
    <citation type="submission" date="2021-04" db="EMBL/GenBank/DDBJ databases">
        <authorList>
            <person name="Gilroy R."/>
        </authorList>
    </citation>
    <scope>NUCLEOTIDE SEQUENCE</scope>
    <source>
        <strain evidence="2">G4-2901</strain>
    </source>
</reference>
<gene>
    <name evidence="2" type="ORF">H9777_13290</name>
</gene>
<reference evidence="2" key="1">
    <citation type="journal article" date="2021" name="PeerJ">
        <title>Extensive microbial diversity within the chicken gut microbiome revealed by metagenomics and culture.</title>
        <authorList>
            <person name="Gilroy R."/>
            <person name="Ravi A."/>
            <person name="Getino M."/>
            <person name="Pursley I."/>
            <person name="Horton D.L."/>
            <person name="Alikhan N.F."/>
            <person name="Baker D."/>
            <person name="Gharbi K."/>
            <person name="Hall N."/>
            <person name="Watson M."/>
            <person name="Adriaenssens E.M."/>
            <person name="Foster-Nyarko E."/>
            <person name="Jarju S."/>
            <person name="Secka A."/>
            <person name="Antonio M."/>
            <person name="Oren A."/>
            <person name="Chaudhuri R.R."/>
            <person name="La Ragione R."/>
            <person name="Hildebrand F."/>
            <person name="Pallen M.J."/>
        </authorList>
    </citation>
    <scope>NUCLEOTIDE SEQUENCE</scope>
    <source>
        <strain evidence="2">G4-2901</strain>
    </source>
</reference>
<dbReference type="PROSITE" id="PS50106">
    <property type="entry name" value="PDZ"/>
    <property type="match status" value="1"/>
</dbReference>
<dbReference type="Pfam" id="PF13180">
    <property type="entry name" value="PDZ_2"/>
    <property type="match status" value="1"/>
</dbReference>
<evidence type="ECO:0000313" key="3">
    <source>
        <dbReference type="Proteomes" id="UP000783796"/>
    </source>
</evidence>
<sequence>MPTFNFYKQVYFSKLYKVNDITLGNGKLEGVIFTSVPKDNGMYNALYRPVLGRAIMENIGWKFDLDSNEIVMFAPDNEQLLQHESKEFTLAKEGVNDLQLYSEQTDTLNVMFDLGSNYDIIIDKNVYETLLKRQTPRMYTNYRREGLTDTIAEFHDITVFCNGIAIPDCTLSYIPSIDRNVAGNIFAGKINFILANGDLYIKQRTDSALQPIKDGLPSLGLRLNVRNNTICVTALEINGPAEKAGLMLGDKVIAIDKGAIEFDIMSVSSGRLESYIRQAKSLTLEIERNGERKIFVIMRKRISI</sequence>
<evidence type="ECO:0000259" key="1">
    <source>
        <dbReference type="PROSITE" id="PS50106"/>
    </source>
</evidence>
<dbReference type="SUPFAM" id="SSF50156">
    <property type="entry name" value="PDZ domain-like"/>
    <property type="match status" value="1"/>
</dbReference>
<dbReference type="InterPro" id="IPR036034">
    <property type="entry name" value="PDZ_sf"/>
</dbReference>
<comment type="caution">
    <text evidence="2">The sequence shown here is derived from an EMBL/GenBank/DDBJ whole genome shotgun (WGS) entry which is preliminary data.</text>
</comment>
<dbReference type="InterPro" id="IPR001478">
    <property type="entry name" value="PDZ"/>
</dbReference>
<dbReference type="Proteomes" id="UP000783796">
    <property type="component" value="Unassembled WGS sequence"/>
</dbReference>